<reference evidence="3" key="1">
    <citation type="submission" date="2023-01" db="EMBL/GenBank/DDBJ databases">
        <title>Genome assembly of the deep-sea coral Lophelia pertusa.</title>
        <authorList>
            <person name="Herrera S."/>
            <person name="Cordes E."/>
        </authorList>
    </citation>
    <scope>NUCLEOTIDE SEQUENCE</scope>
    <source>
        <strain evidence="3">USNM1676648</strain>
        <tissue evidence="3">Polyp</tissue>
    </source>
</reference>
<dbReference type="PROSITE" id="PS51212">
    <property type="entry name" value="WSC"/>
    <property type="match status" value="1"/>
</dbReference>
<evidence type="ECO:0000256" key="1">
    <source>
        <dbReference type="SAM" id="SignalP"/>
    </source>
</evidence>
<dbReference type="Pfam" id="PF01822">
    <property type="entry name" value="WSC"/>
    <property type="match status" value="1"/>
</dbReference>
<comment type="caution">
    <text evidence="3">The sequence shown here is derived from an EMBL/GenBank/DDBJ whole genome shotgun (WGS) entry which is preliminary data.</text>
</comment>
<gene>
    <name evidence="3" type="ORF">OS493_002096</name>
</gene>
<protein>
    <recommendedName>
        <fullName evidence="2">WSC domain-containing protein</fullName>
    </recommendedName>
</protein>
<organism evidence="3 4">
    <name type="scientific">Desmophyllum pertusum</name>
    <dbReference type="NCBI Taxonomy" id="174260"/>
    <lineage>
        <taxon>Eukaryota</taxon>
        <taxon>Metazoa</taxon>
        <taxon>Cnidaria</taxon>
        <taxon>Anthozoa</taxon>
        <taxon>Hexacorallia</taxon>
        <taxon>Scleractinia</taxon>
        <taxon>Caryophylliina</taxon>
        <taxon>Caryophylliidae</taxon>
        <taxon>Desmophyllum</taxon>
    </lineage>
</organism>
<accession>A0A9X0CTS9</accession>
<evidence type="ECO:0000313" key="3">
    <source>
        <dbReference type="EMBL" id="KAJ7375345.1"/>
    </source>
</evidence>
<dbReference type="OrthoDB" id="10047101at2759"/>
<keyword evidence="1" id="KW-0732">Signal</keyword>
<dbReference type="EMBL" id="MU826826">
    <property type="protein sequence ID" value="KAJ7375345.1"/>
    <property type="molecule type" value="Genomic_DNA"/>
</dbReference>
<dbReference type="Proteomes" id="UP001163046">
    <property type="component" value="Unassembled WGS sequence"/>
</dbReference>
<evidence type="ECO:0000313" key="4">
    <source>
        <dbReference type="Proteomes" id="UP001163046"/>
    </source>
</evidence>
<feature type="domain" description="WSC" evidence="2">
    <location>
        <begin position="35"/>
        <end position="127"/>
    </location>
</feature>
<proteinExistence type="predicted"/>
<feature type="chain" id="PRO_5040990709" description="WSC domain-containing protein" evidence="1">
    <location>
        <begin position="24"/>
        <end position="135"/>
    </location>
</feature>
<dbReference type="InterPro" id="IPR002889">
    <property type="entry name" value="WSC_carb-bd"/>
</dbReference>
<feature type="signal peptide" evidence="1">
    <location>
        <begin position="1"/>
        <end position="23"/>
    </location>
</feature>
<sequence>MDKRLHLAFGFIVLLCLLRRTLTERDDLDDGAVRVPWYLGCYNNNEIAEDSSFKPVYKEDQITPVYCVRHCAFNESFRYAAVRNGNICFCLVQIDQDDSISRTLCNVSCLGDKNKLVEEQMQVVFTQLPFPYLCR</sequence>
<name>A0A9X0CTS9_9CNID</name>
<keyword evidence="4" id="KW-1185">Reference proteome</keyword>
<dbReference type="AlphaFoldDB" id="A0A9X0CTS9"/>
<evidence type="ECO:0000259" key="2">
    <source>
        <dbReference type="PROSITE" id="PS51212"/>
    </source>
</evidence>